<dbReference type="SUPFAM" id="SSF51735">
    <property type="entry name" value="NAD(P)-binding Rossmann-fold domains"/>
    <property type="match status" value="1"/>
</dbReference>
<dbReference type="InterPro" id="IPR002347">
    <property type="entry name" value="SDR_fam"/>
</dbReference>
<evidence type="ECO:0000313" key="3">
    <source>
        <dbReference type="Proteomes" id="UP000319769"/>
    </source>
</evidence>
<dbReference type="CDD" id="cd05233">
    <property type="entry name" value="SDR_c"/>
    <property type="match status" value="1"/>
</dbReference>
<gene>
    <name evidence="2" type="ORF">FPZ12_009705</name>
</gene>
<protein>
    <submittedName>
        <fullName evidence="2">SDR family oxidoreductase</fullName>
    </submittedName>
</protein>
<dbReference type="EMBL" id="VMNW02000010">
    <property type="protein sequence ID" value="KAA9163266.1"/>
    <property type="molecule type" value="Genomic_DNA"/>
</dbReference>
<comment type="similarity">
    <text evidence="1">Belongs to the short-chain dehydrogenases/reductases (SDR) family.</text>
</comment>
<comment type="caution">
    <text evidence="2">The sequence shown here is derived from an EMBL/GenBank/DDBJ whole genome shotgun (WGS) entry which is preliminary data.</text>
</comment>
<evidence type="ECO:0000313" key="2">
    <source>
        <dbReference type="EMBL" id="KAA9163266.1"/>
    </source>
</evidence>
<evidence type="ECO:0000256" key="1">
    <source>
        <dbReference type="ARBA" id="ARBA00006484"/>
    </source>
</evidence>
<accession>A0A5N0VA77</accession>
<dbReference type="PANTHER" id="PTHR42879">
    <property type="entry name" value="3-OXOACYL-(ACYL-CARRIER-PROTEIN) REDUCTASE"/>
    <property type="match status" value="1"/>
</dbReference>
<sequence>MADNEAKAGTTELTGKVALITGATSGVGLVSALRLAERGATVVVNGRSAERGAEALRRLGEVTDRAEFVAGDCADYDSIAGVASRVVDEHGAIDLLISAGAPGGQGPTPFAEMTGEQLSQAFASRFFPRVFPVHAALPGLRVRGGAVVMLTTDAARTATGGESIMGAAGAGVISMTKTLAKELARWKIRVNSVAMTITAGTPSWDRIFATESFQRRLFEKAVARFPWGAPPDAGDVADAVAFLASGAAGQVTGQTLSVNGGLSFGGW</sequence>
<keyword evidence="3" id="KW-1185">Reference proteome</keyword>
<dbReference type="PRINTS" id="PR00081">
    <property type="entry name" value="GDHRDH"/>
</dbReference>
<dbReference type="Pfam" id="PF13561">
    <property type="entry name" value="adh_short_C2"/>
    <property type="match status" value="1"/>
</dbReference>
<organism evidence="2 3">
    <name type="scientific">Amycolatopsis acidicola</name>
    <dbReference type="NCBI Taxonomy" id="2596893"/>
    <lineage>
        <taxon>Bacteria</taxon>
        <taxon>Bacillati</taxon>
        <taxon>Actinomycetota</taxon>
        <taxon>Actinomycetes</taxon>
        <taxon>Pseudonocardiales</taxon>
        <taxon>Pseudonocardiaceae</taxon>
        <taxon>Amycolatopsis</taxon>
    </lineage>
</organism>
<proteinExistence type="inferred from homology"/>
<dbReference type="InterPro" id="IPR050259">
    <property type="entry name" value="SDR"/>
</dbReference>
<name>A0A5N0VA77_9PSEU</name>
<reference evidence="2" key="1">
    <citation type="submission" date="2019-09" db="EMBL/GenBank/DDBJ databases">
        <authorList>
            <person name="Teo W.F.A."/>
            <person name="Duangmal K."/>
        </authorList>
    </citation>
    <scope>NUCLEOTIDE SEQUENCE [LARGE SCALE GENOMIC DNA]</scope>
    <source>
        <strain evidence="2">K81G1</strain>
    </source>
</reference>
<dbReference type="OrthoDB" id="286404at2"/>
<dbReference type="Proteomes" id="UP000319769">
    <property type="component" value="Unassembled WGS sequence"/>
</dbReference>
<dbReference type="RefSeq" id="WP_144750767.1">
    <property type="nucleotide sequence ID" value="NZ_VMNW02000010.1"/>
</dbReference>
<dbReference type="AlphaFoldDB" id="A0A5N0VA77"/>
<dbReference type="InterPro" id="IPR036291">
    <property type="entry name" value="NAD(P)-bd_dom_sf"/>
</dbReference>
<dbReference type="Gene3D" id="3.40.50.720">
    <property type="entry name" value="NAD(P)-binding Rossmann-like Domain"/>
    <property type="match status" value="1"/>
</dbReference>